<dbReference type="HOGENOM" id="CLU_010342_0_0_1"/>
<dbReference type="STRING" id="930991.A0A0D0DTN8"/>
<dbReference type="PROSITE" id="PS51159">
    <property type="entry name" value="CBM21"/>
    <property type="match status" value="1"/>
</dbReference>
<feature type="compositionally biased region" description="Low complexity" evidence="1">
    <location>
        <begin position="86"/>
        <end position="95"/>
    </location>
</feature>
<organism evidence="3 4">
    <name type="scientific">Paxillus rubicundulus Ve08.2h10</name>
    <dbReference type="NCBI Taxonomy" id="930991"/>
    <lineage>
        <taxon>Eukaryota</taxon>
        <taxon>Fungi</taxon>
        <taxon>Dikarya</taxon>
        <taxon>Basidiomycota</taxon>
        <taxon>Agaricomycotina</taxon>
        <taxon>Agaricomycetes</taxon>
        <taxon>Agaricomycetidae</taxon>
        <taxon>Boletales</taxon>
        <taxon>Paxilineae</taxon>
        <taxon>Paxillaceae</taxon>
        <taxon>Paxillus</taxon>
    </lineage>
</organism>
<dbReference type="GO" id="GO:0005979">
    <property type="term" value="P:regulation of glycogen biosynthetic process"/>
    <property type="evidence" value="ECO:0007669"/>
    <property type="project" value="TreeGrafter"/>
</dbReference>
<dbReference type="OrthoDB" id="1881at2759"/>
<dbReference type="GO" id="GO:0000164">
    <property type="term" value="C:protein phosphatase type 1 complex"/>
    <property type="evidence" value="ECO:0007669"/>
    <property type="project" value="TreeGrafter"/>
</dbReference>
<feature type="region of interest" description="Disordered" evidence="1">
    <location>
        <begin position="508"/>
        <end position="555"/>
    </location>
</feature>
<dbReference type="PANTHER" id="PTHR12307:SF36">
    <property type="entry name" value="GLYCOGEN-BINDING SUBUNIT 76A"/>
    <property type="match status" value="1"/>
</dbReference>
<dbReference type="Pfam" id="PF03370">
    <property type="entry name" value="CBM_21"/>
    <property type="match status" value="1"/>
</dbReference>
<evidence type="ECO:0000256" key="1">
    <source>
        <dbReference type="SAM" id="MobiDB-lite"/>
    </source>
</evidence>
<dbReference type="InterPro" id="IPR038175">
    <property type="entry name" value="CBM21_dom_sf"/>
</dbReference>
<dbReference type="EMBL" id="KN825327">
    <property type="protein sequence ID" value="KIK91981.1"/>
    <property type="molecule type" value="Genomic_DNA"/>
</dbReference>
<reference evidence="3 4" key="1">
    <citation type="submission" date="2014-04" db="EMBL/GenBank/DDBJ databases">
        <authorList>
            <consortium name="DOE Joint Genome Institute"/>
            <person name="Kuo A."/>
            <person name="Kohler A."/>
            <person name="Jargeat P."/>
            <person name="Nagy L.G."/>
            <person name="Floudas D."/>
            <person name="Copeland A."/>
            <person name="Barry K.W."/>
            <person name="Cichocki N."/>
            <person name="Veneault-Fourrey C."/>
            <person name="LaButti K."/>
            <person name="Lindquist E.A."/>
            <person name="Lipzen A."/>
            <person name="Lundell T."/>
            <person name="Morin E."/>
            <person name="Murat C."/>
            <person name="Sun H."/>
            <person name="Tunlid A."/>
            <person name="Henrissat B."/>
            <person name="Grigoriev I.V."/>
            <person name="Hibbett D.S."/>
            <person name="Martin F."/>
            <person name="Nordberg H.P."/>
            <person name="Cantor M.N."/>
            <person name="Hua S.X."/>
        </authorList>
    </citation>
    <scope>NUCLEOTIDE SEQUENCE [LARGE SCALE GENOMIC DNA]</scope>
    <source>
        <strain evidence="3 4">Ve08.2h10</strain>
    </source>
</reference>
<sequence length="811" mass="88186">MSSTVCMTDTSMIPFPTADSTYTQTSNTAARPLPHIPRRNSHLGHARSRSESALSDLNLSPPSAAFSGETPPSQSRFPTYVRFDSESSSSSSTPSDEIRPIIIPRVPTQRSTAVDFLDTFTPITPTPTPIKPRADTPARSFADIESRKKVSLSDTSEDDTPRSQTPVCKVGKLRLEGTLGGRHIRHSSDSTVSASRVLTNPAADPQTFGSLQPRAVRKKSGEPVKSSLKSARRPNLHVVTGGTYAKSEPVTPTHFKAVHFDSKLEHVKLFLAEQKPLAVSRDGSPTTDTSGTDDFPSFIYGDVNREKQQIKMLLPNMPSSPRKDGNVTLQQLILSGDQRTITGKIRVRNIAYEKWLAVRFTLDWWQTTSEVTARYDESIEGGAFDNFSFSIRLHDIWSRIEEKTIFVAIRYTVAGKEYWDNNSGQNYHVKFVPAPSQSSSAVNNDASTITFSDLNSRLEEVAKARSIPVPVPTHRLGRSFSADHQFPSLISGKSLSSRYDFASASKSQWARPVAPPSTRHTRTHTHPSLAPRSDAQAACDVGKVTPPSRPQPAPLPALREMSSMHDTPTPPTCTEAKATPVEIPSPSRIQEGRERNHRRGQFDKVMEGSPNVRRTPTGSPLKFGLTNNGAATGQGGHLPRPYSLPLNVNSGTMGNSSLAQFTMKPPLSIQTDQIGDGGSQESTPSVASQSSSASTSSCTPLLSPGSGGASQDNTTYKQFLDQFCFYTGTDSLLQESSQTFRRSQSTSSIEQFLLSHSPPHRFLAHMRDLATFASPPRSSSFDNVDHRAGSVTPTGPGLLTSGSSPSTRVIV</sequence>
<dbReference type="PANTHER" id="PTHR12307">
    <property type="entry name" value="PROTEIN PHOSPHATASE 1 REGULATORY SUBUNIT"/>
    <property type="match status" value="1"/>
</dbReference>
<name>A0A0D0DTN8_9AGAM</name>
<feature type="compositionally biased region" description="Polar residues" evidence="1">
    <location>
        <begin position="18"/>
        <end position="29"/>
    </location>
</feature>
<dbReference type="GO" id="GO:2001069">
    <property type="term" value="F:glycogen binding"/>
    <property type="evidence" value="ECO:0007669"/>
    <property type="project" value="TreeGrafter"/>
</dbReference>
<evidence type="ECO:0000259" key="2">
    <source>
        <dbReference type="PROSITE" id="PS51159"/>
    </source>
</evidence>
<feature type="compositionally biased region" description="Polar residues" evidence="1">
    <location>
        <begin position="51"/>
        <end position="61"/>
    </location>
</feature>
<feature type="region of interest" description="Disordered" evidence="1">
    <location>
        <begin position="120"/>
        <end position="165"/>
    </location>
</feature>
<feature type="domain" description="CBM21" evidence="2">
    <location>
        <begin position="319"/>
        <end position="430"/>
    </location>
</feature>
<feature type="region of interest" description="Disordered" evidence="1">
    <location>
        <begin position="591"/>
        <end position="649"/>
    </location>
</feature>
<proteinExistence type="predicted"/>
<feature type="region of interest" description="Disordered" evidence="1">
    <location>
        <begin position="777"/>
        <end position="811"/>
    </location>
</feature>
<dbReference type="Gene3D" id="2.60.40.2440">
    <property type="entry name" value="Carbohydrate binding type-21 domain"/>
    <property type="match status" value="1"/>
</dbReference>
<dbReference type="InterPro" id="IPR005036">
    <property type="entry name" value="CBM21_dom"/>
</dbReference>
<reference evidence="4" key="2">
    <citation type="submission" date="2015-01" db="EMBL/GenBank/DDBJ databases">
        <title>Evolutionary Origins and Diversification of the Mycorrhizal Mutualists.</title>
        <authorList>
            <consortium name="DOE Joint Genome Institute"/>
            <consortium name="Mycorrhizal Genomics Consortium"/>
            <person name="Kohler A."/>
            <person name="Kuo A."/>
            <person name="Nagy L.G."/>
            <person name="Floudas D."/>
            <person name="Copeland A."/>
            <person name="Barry K.W."/>
            <person name="Cichocki N."/>
            <person name="Veneault-Fourrey C."/>
            <person name="LaButti K."/>
            <person name="Lindquist E.A."/>
            <person name="Lipzen A."/>
            <person name="Lundell T."/>
            <person name="Morin E."/>
            <person name="Murat C."/>
            <person name="Riley R."/>
            <person name="Ohm R."/>
            <person name="Sun H."/>
            <person name="Tunlid A."/>
            <person name="Henrissat B."/>
            <person name="Grigoriev I.V."/>
            <person name="Hibbett D.S."/>
            <person name="Martin F."/>
        </authorList>
    </citation>
    <scope>NUCLEOTIDE SEQUENCE [LARGE SCALE GENOMIC DNA]</scope>
    <source>
        <strain evidence="4">Ve08.2h10</strain>
    </source>
</reference>
<protein>
    <submittedName>
        <fullName evidence="3">Carbohydrate-binding module family 21 protein</fullName>
    </submittedName>
</protein>
<dbReference type="Proteomes" id="UP000054538">
    <property type="component" value="Unassembled WGS sequence"/>
</dbReference>
<keyword evidence="4" id="KW-1185">Reference proteome</keyword>
<feature type="compositionally biased region" description="Low complexity" evidence="1">
    <location>
        <begin position="679"/>
        <end position="704"/>
    </location>
</feature>
<evidence type="ECO:0000313" key="4">
    <source>
        <dbReference type="Proteomes" id="UP000054538"/>
    </source>
</evidence>
<feature type="compositionally biased region" description="Basic and acidic residues" evidence="1">
    <location>
        <begin position="591"/>
        <end position="606"/>
    </location>
</feature>
<feature type="compositionally biased region" description="Basic and acidic residues" evidence="1">
    <location>
        <begin position="132"/>
        <end position="148"/>
    </location>
</feature>
<accession>A0A0D0DTN8</accession>
<evidence type="ECO:0000313" key="3">
    <source>
        <dbReference type="EMBL" id="KIK91981.1"/>
    </source>
</evidence>
<feature type="region of interest" description="Disordered" evidence="1">
    <location>
        <begin position="668"/>
        <end position="711"/>
    </location>
</feature>
<feature type="compositionally biased region" description="Low complexity" evidence="1">
    <location>
        <begin position="792"/>
        <end position="811"/>
    </location>
</feature>
<dbReference type="AlphaFoldDB" id="A0A0D0DTN8"/>
<feature type="region of interest" description="Disordered" evidence="1">
    <location>
        <begin position="1"/>
        <end position="98"/>
    </location>
</feature>
<feature type="region of interest" description="Disordered" evidence="1">
    <location>
        <begin position="201"/>
        <end position="232"/>
    </location>
</feature>
<feature type="compositionally biased region" description="Basic residues" evidence="1">
    <location>
        <begin position="36"/>
        <end position="47"/>
    </location>
</feature>
<dbReference type="InterPro" id="IPR050782">
    <property type="entry name" value="PP1_regulatory_subunit_3"/>
</dbReference>
<feature type="compositionally biased region" description="Polar residues" evidence="1">
    <location>
        <begin position="1"/>
        <end position="11"/>
    </location>
</feature>
<dbReference type="InParanoid" id="A0A0D0DTN8"/>
<gene>
    <name evidence="3" type="ORF">PAXRUDRAFT_603865</name>
</gene>
<dbReference type="GO" id="GO:0008157">
    <property type="term" value="F:protein phosphatase 1 binding"/>
    <property type="evidence" value="ECO:0007669"/>
    <property type="project" value="TreeGrafter"/>
</dbReference>